<reference evidence="2" key="1">
    <citation type="submission" date="2020-02" db="EMBL/GenBank/DDBJ databases">
        <authorList>
            <person name="Palmer J.M."/>
        </authorList>
    </citation>
    <scope>NUCLEOTIDE SEQUENCE</scope>
    <source>
        <strain evidence="2">EPUS1.4</strain>
        <tissue evidence="2">Thallus</tissue>
    </source>
</reference>
<keyword evidence="3" id="KW-1185">Reference proteome</keyword>
<evidence type="ECO:0000313" key="3">
    <source>
        <dbReference type="Proteomes" id="UP000606974"/>
    </source>
</evidence>
<dbReference type="EMBL" id="JAACFV010000266">
    <property type="protein sequence ID" value="KAF7502341.1"/>
    <property type="molecule type" value="Genomic_DNA"/>
</dbReference>
<feature type="region of interest" description="Disordered" evidence="1">
    <location>
        <begin position="485"/>
        <end position="511"/>
    </location>
</feature>
<name>A0A8H7A846_9EURO</name>
<accession>A0A8H7A846</accession>
<evidence type="ECO:0000313" key="2">
    <source>
        <dbReference type="EMBL" id="KAF7502341.1"/>
    </source>
</evidence>
<sequence length="939" mass="105192">MRTNSNTVTPKESILWKERLTSCTNKHTAVSSHRISPVSDISTYRLHQQAPRSAVITSRPSQIYQLTAYTNKHRGQQSSHLARLRYINLPATPTNTSRSAVIVSPPSQIDQLTAYTNKNTTVSSYRISPLTDTSTYLLHQQTHRGQQSSHLARLRYINLHPTPTNTPRSAVIASHPSQMHQLTAYTNKYTAVSSHRISPVSSTTTYQLHQQAHRDRSTYQLHQQAHRGQQSSYLIGLRYINLPATPTNTPLSVVFTSRPSLIHQLTSYTNKHTTVSSHRISPVSDTSTYPLHQQVHRGHNKYTVVSSDQISPVSDTSTYQLHQQAHRGQQSSHLARLKYINLPPTPTSTPRSAVFTSRPSQVDQLTTYTNKHTAHTAVSSHRILPVSDTSTYLLHQQAHRGQQLSHLARLRYINLPATPTSTPRSAVIASRPFLIQQLTSYTNKHTAVSSHRISSVSNTSTYQLHQQTYHDQLTSYTNKHTAVSSHYTSPVSDTSTYPLHQQTHHGQQSSHLTRLRCINLPPTPTSTPRLAVIASRPSQVHQLTLYTNKHTAHTAVSSHRISAVSNRSTYFLHRQTHHGQQLSHLTRLRCINLHPIPTSTPCTPRSAVTTSRPSLEHQLTSYTNKHTTVSSHHILPVSNTSTYPLHQQTHHGQQSSHLTRLRCINLPPTPTSTPQLAVIASRPSQHTAVSSHRISAVSDRSTYFLHQQTHHGQQSSHLTRLRCINLPPTPTSTPQLAVIASRPSQVHQLTHYTNKHTAVSSHHISRISNTSTYLLHQQTHHSQQSSHLTRLRCINLPPTPTSTPRLAVIASRPSQVDQLTHYTNKHTTVSSHRILPVSDTSTYPLHQQTHHATPTSTPRSAVFTSRPSLIHQLTSYTNKHTAVSSYPTSPSQIDQLTSYTNKHIAVSSYRISPVPDTSTYPLHQQTHHGQQSSHLALLR</sequence>
<proteinExistence type="predicted"/>
<gene>
    <name evidence="2" type="ORF">GJ744_006006</name>
</gene>
<protein>
    <submittedName>
        <fullName evidence="2">Uncharacterized protein</fullName>
    </submittedName>
</protein>
<feature type="compositionally biased region" description="Low complexity" evidence="1">
    <location>
        <begin position="499"/>
        <end position="511"/>
    </location>
</feature>
<dbReference type="AlphaFoldDB" id="A0A8H7A846"/>
<feature type="compositionally biased region" description="Low complexity" evidence="1">
    <location>
        <begin position="923"/>
        <end position="939"/>
    </location>
</feature>
<feature type="compositionally biased region" description="Polar residues" evidence="1">
    <location>
        <begin position="485"/>
        <end position="498"/>
    </location>
</feature>
<dbReference type="Proteomes" id="UP000606974">
    <property type="component" value="Unassembled WGS sequence"/>
</dbReference>
<evidence type="ECO:0000256" key="1">
    <source>
        <dbReference type="SAM" id="MobiDB-lite"/>
    </source>
</evidence>
<organism evidence="2 3">
    <name type="scientific">Endocarpon pusillum</name>
    <dbReference type="NCBI Taxonomy" id="364733"/>
    <lineage>
        <taxon>Eukaryota</taxon>
        <taxon>Fungi</taxon>
        <taxon>Dikarya</taxon>
        <taxon>Ascomycota</taxon>
        <taxon>Pezizomycotina</taxon>
        <taxon>Eurotiomycetes</taxon>
        <taxon>Chaetothyriomycetidae</taxon>
        <taxon>Verrucariales</taxon>
        <taxon>Verrucariaceae</taxon>
        <taxon>Endocarpon</taxon>
    </lineage>
</organism>
<comment type="caution">
    <text evidence="2">The sequence shown here is derived from an EMBL/GenBank/DDBJ whole genome shotgun (WGS) entry which is preliminary data.</text>
</comment>
<feature type="region of interest" description="Disordered" evidence="1">
    <location>
        <begin position="916"/>
        <end position="939"/>
    </location>
</feature>